<organism evidence="3 4">
    <name type="scientific">Leishmania martiniquensis</name>
    <dbReference type="NCBI Taxonomy" id="1580590"/>
    <lineage>
        <taxon>Eukaryota</taxon>
        <taxon>Discoba</taxon>
        <taxon>Euglenozoa</taxon>
        <taxon>Kinetoplastea</taxon>
        <taxon>Metakinetoplastina</taxon>
        <taxon>Trypanosomatida</taxon>
        <taxon>Trypanosomatidae</taxon>
        <taxon>Leishmaniinae</taxon>
        <taxon>Leishmania</taxon>
    </lineage>
</organism>
<evidence type="ECO:0000313" key="4">
    <source>
        <dbReference type="Proteomes" id="UP000673552"/>
    </source>
</evidence>
<keyword evidence="4" id="KW-1185">Reference proteome</keyword>
<proteinExistence type="predicted"/>
<dbReference type="Proteomes" id="UP000673552">
    <property type="component" value="Unassembled WGS sequence"/>
</dbReference>
<feature type="region of interest" description="Disordered" evidence="2">
    <location>
        <begin position="1"/>
        <end position="69"/>
    </location>
</feature>
<dbReference type="KEGG" id="lmat:92517841"/>
<comment type="caution">
    <text evidence="3">The sequence shown here is derived from an EMBL/GenBank/DDBJ whole genome shotgun (WGS) entry which is preliminary data.</text>
</comment>
<feature type="compositionally biased region" description="Polar residues" evidence="2">
    <location>
        <begin position="282"/>
        <end position="294"/>
    </location>
</feature>
<dbReference type="EMBL" id="JAFEUZ010000006">
    <property type="protein sequence ID" value="KAG5486728.1"/>
    <property type="molecule type" value="Genomic_DNA"/>
</dbReference>
<sequence length="879" mass="94347">MLSSSSSSSLCGWRLPHREPPPPSQPPVKLLGTDYCTSLVERSHEAPPPPQKAAYAPARDSRAAAVALPAQEQWQQLQCDREHLPRQWMPARSTPATVERGNDDGGVDDLPSSVPSAANMPAWWWCREGSMTPHDDVDGTFQSTASSSATAQRRAPPRHVAQVEARGEAECLADLRRRVAAQVERRGHGRPAAPCSASAASTATFSLLSTSSSCGCPTSCTCRSETPDDAAFAVSVDVDRGARRASRVRPAGRPRMANTATRRAAQTGYKAEASQDTKHFSDASSETGTTPVQQSSDEESDDLCSSCRYRHRDCGRAALEWCYAQQSDAQSLRKLPSEGSTEDGSGGGEGASLCSLCQAAARAPVADRRGSAASYARQDDSFGQAVREDGLLAEVPFLLHLSTPGISGTAKQRNANGAATMVQRESTAHRLAYLNSAAALAGDADGERRGVCDGATARMRELDRSNGSTQTDAVAPVGATANPSAQQCGPHSEEADVRLRGITDARYAELAVLLLQKELASFEARTALQQQVCFDAVASKMQGYYEEVRQQAQELIDRQWQHQQLLEQQRAARQEGAEAARRAAARVDRATSPVQNALVVQAADSAPQAALPALLPQRAVGTQHSDGTLELLTTVRTAAASWMAQLLLSLEAERRNAVAQDEAECRSQLLHVEVTCQNQLLRGQAQLLYWQKKCAAVRHETSFVSDVHALDLRERLARQQLCEEAALAQRDLIGAFERQRCQAAEAAARSRVKLLETEVVNVESKLAHAEAEHAEALEHVKQLRLQLIYALRMPTVTLVDHSSMSAAARGTGAGAAYGDMVGVQGGAHQGSADALPSAHAASSTGAGIDEGPFDLPVHRRFARAHQEALRVTRAQCRTV</sequence>
<keyword evidence="1" id="KW-0175">Coiled coil</keyword>
<feature type="coiled-coil region" evidence="1">
    <location>
        <begin position="752"/>
        <end position="786"/>
    </location>
</feature>
<feature type="region of interest" description="Disordered" evidence="2">
    <location>
        <begin position="242"/>
        <end position="300"/>
    </location>
</feature>
<feature type="compositionally biased region" description="Basic residues" evidence="2">
    <location>
        <begin position="243"/>
        <end position="252"/>
    </location>
</feature>
<evidence type="ECO:0000313" key="3">
    <source>
        <dbReference type="EMBL" id="KAG5486728.1"/>
    </source>
</evidence>
<feature type="region of interest" description="Disordered" evidence="2">
    <location>
        <begin position="828"/>
        <end position="847"/>
    </location>
</feature>
<reference evidence="4" key="2">
    <citation type="journal article" date="2021" name="Sci. Data">
        <title>Chromosome-scale genome sequencing, assembly and annotation of six genomes from subfamily Leishmaniinae.</title>
        <authorList>
            <person name="Almutairi H."/>
            <person name="Urbaniak M.D."/>
            <person name="Bates M.D."/>
            <person name="Jariyapan N."/>
            <person name="Kwakye-Nuako G."/>
            <person name="Thomaz Soccol V."/>
            <person name="Al-Salem W.S."/>
            <person name="Dillon R.J."/>
            <person name="Bates P.A."/>
            <person name="Gatherer D."/>
        </authorList>
    </citation>
    <scope>NUCLEOTIDE SEQUENCE [LARGE SCALE GENOMIC DNA]</scope>
</reference>
<evidence type="ECO:0000256" key="1">
    <source>
        <dbReference type="SAM" id="Coils"/>
    </source>
</evidence>
<feature type="region of interest" description="Disordered" evidence="2">
    <location>
        <begin position="95"/>
        <end position="114"/>
    </location>
</feature>
<dbReference type="AlphaFoldDB" id="A0A836L2V3"/>
<evidence type="ECO:0000256" key="2">
    <source>
        <dbReference type="SAM" id="MobiDB-lite"/>
    </source>
</evidence>
<name>A0A836L2V3_9TRYP</name>
<dbReference type="RefSeq" id="XP_067181185.1">
    <property type="nucleotide sequence ID" value="XM_067325329.1"/>
</dbReference>
<feature type="compositionally biased region" description="Low complexity" evidence="2">
    <location>
        <begin position="52"/>
        <end position="69"/>
    </location>
</feature>
<accession>A0A836L2V3</accession>
<dbReference type="OrthoDB" id="267167at2759"/>
<dbReference type="GeneID" id="92517841"/>
<protein>
    <submittedName>
        <fullName evidence="3">Uncharacterized protein</fullName>
    </submittedName>
</protein>
<reference evidence="4" key="1">
    <citation type="journal article" date="2021" name="Microbiol. Resour. Announc.">
        <title>LGAAP: Leishmaniinae Genome Assembly and Annotation Pipeline.</title>
        <authorList>
            <person name="Almutairi H."/>
            <person name="Urbaniak M.D."/>
            <person name="Bates M.D."/>
            <person name="Jariyapan N."/>
            <person name="Kwakye-Nuako G."/>
            <person name="Thomaz-Soccol V."/>
            <person name="Al-Salem W.S."/>
            <person name="Dillon R.J."/>
            <person name="Bates P.A."/>
            <person name="Gatherer D."/>
        </authorList>
    </citation>
    <scope>NUCLEOTIDE SEQUENCE [LARGE SCALE GENOMIC DNA]</scope>
</reference>
<gene>
    <name evidence="3" type="ORF">LSCM1_07982</name>
</gene>